<protein>
    <submittedName>
        <fullName evidence="1">Uncharacterized protein</fullName>
    </submittedName>
</protein>
<dbReference type="AlphaFoldDB" id="A0A2P2N478"/>
<organism evidence="1">
    <name type="scientific">Rhizophora mucronata</name>
    <name type="common">Asiatic mangrove</name>
    <dbReference type="NCBI Taxonomy" id="61149"/>
    <lineage>
        <taxon>Eukaryota</taxon>
        <taxon>Viridiplantae</taxon>
        <taxon>Streptophyta</taxon>
        <taxon>Embryophyta</taxon>
        <taxon>Tracheophyta</taxon>
        <taxon>Spermatophyta</taxon>
        <taxon>Magnoliopsida</taxon>
        <taxon>eudicotyledons</taxon>
        <taxon>Gunneridae</taxon>
        <taxon>Pentapetalae</taxon>
        <taxon>rosids</taxon>
        <taxon>fabids</taxon>
        <taxon>Malpighiales</taxon>
        <taxon>Rhizophoraceae</taxon>
        <taxon>Rhizophora</taxon>
    </lineage>
</organism>
<proteinExistence type="predicted"/>
<evidence type="ECO:0000313" key="1">
    <source>
        <dbReference type="EMBL" id="MBX37245.1"/>
    </source>
</evidence>
<sequence length="22" mass="2543">MPFKQAYLVHIARKTLKLSALN</sequence>
<name>A0A2P2N478_RHIMU</name>
<dbReference type="EMBL" id="GGEC01056761">
    <property type="protein sequence ID" value="MBX37245.1"/>
    <property type="molecule type" value="Transcribed_RNA"/>
</dbReference>
<accession>A0A2P2N478</accession>
<reference evidence="1" key="1">
    <citation type="submission" date="2018-02" db="EMBL/GenBank/DDBJ databases">
        <title>Rhizophora mucronata_Transcriptome.</title>
        <authorList>
            <person name="Meera S.P."/>
            <person name="Sreeshan A."/>
            <person name="Augustine A."/>
        </authorList>
    </citation>
    <scope>NUCLEOTIDE SEQUENCE</scope>
    <source>
        <tissue evidence="1">Leaf</tissue>
    </source>
</reference>